<dbReference type="EMBL" id="JAJNOR010000010">
    <property type="protein sequence ID" value="MCD2493589.1"/>
    <property type="molecule type" value="Genomic_DNA"/>
</dbReference>
<evidence type="ECO:0000256" key="4">
    <source>
        <dbReference type="ARBA" id="ARBA00022691"/>
    </source>
</evidence>
<organism evidence="7 8">
    <name type="scientific">Lientehia hominis</name>
    <dbReference type="NCBI Taxonomy" id="2897778"/>
    <lineage>
        <taxon>Bacteria</taxon>
        <taxon>Bacillati</taxon>
        <taxon>Bacillota</taxon>
        <taxon>Clostridia</taxon>
        <taxon>Lachnospirales</taxon>
        <taxon>Lachnospiraceae</taxon>
        <taxon>Lientehia</taxon>
    </lineage>
</organism>
<evidence type="ECO:0000313" key="8">
    <source>
        <dbReference type="Proteomes" id="UP001299265"/>
    </source>
</evidence>
<evidence type="ECO:0000256" key="3">
    <source>
        <dbReference type="ARBA" id="ARBA00022679"/>
    </source>
</evidence>
<dbReference type="SUPFAM" id="SSF53335">
    <property type="entry name" value="S-adenosyl-L-methionine-dependent methyltransferases"/>
    <property type="match status" value="1"/>
</dbReference>
<keyword evidence="4" id="KW-0949">S-adenosyl-L-methionine</keyword>
<dbReference type="Proteomes" id="UP001299265">
    <property type="component" value="Unassembled WGS sequence"/>
</dbReference>
<dbReference type="Gene3D" id="3.40.50.150">
    <property type="entry name" value="Vaccinia Virus protein VP39"/>
    <property type="match status" value="1"/>
</dbReference>
<reference evidence="7 8" key="1">
    <citation type="submission" date="2021-11" db="EMBL/GenBank/DDBJ databases">
        <title>Lacrimispora sp. nov. NSJ-141 isolated from human feces.</title>
        <authorList>
            <person name="Abdugheni R."/>
        </authorList>
    </citation>
    <scope>NUCLEOTIDE SEQUENCE [LARGE SCALE GENOMIC DNA]</scope>
    <source>
        <strain evidence="7 8">NSJ-141</strain>
    </source>
</reference>
<dbReference type="AlphaFoldDB" id="A0AAP2RJZ6"/>
<dbReference type="InterPro" id="IPR029063">
    <property type="entry name" value="SAM-dependent_MTases_sf"/>
</dbReference>
<protein>
    <submittedName>
        <fullName evidence="7">Site-specific DNA-methyltransferase</fullName>
    </submittedName>
</protein>
<evidence type="ECO:0000256" key="5">
    <source>
        <dbReference type="ARBA" id="ARBA00022747"/>
    </source>
</evidence>
<dbReference type="GO" id="GO:0009307">
    <property type="term" value="P:DNA restriction-modification system"/>
    <property type="evidence" value="ECO:0007669"/>
    <property type="project" value="UniProtKB-KW"/>
</dbReference>
<comment type="caution">
    <text evidence="7">The sequence shown here is derived from an EMBL/GenBank/DDBJ whole genome shotgun (WGS) entry which is preliminary data.</text>
</comment>
<evidence type="ECO:0000256" key="2">
    <source>
        <dbReference type="ARBA" id="ARBA00022603"/>
    </source>
</evidence>
<dbReference type="PRINTS" id="PR00506">
    <property type="entry name" value="D21N6MTFRASE"/>
</dbReference>
<gene>
    <name evidence="7" type="ORF">LQE92_13320</name>
</gene>
<dbReference type="Pfam" id="PF01555">
    <property type="entry name" value="N6_N4_Mtase"/>
    <property type="match status" value="1"/>
</dbReference>
<dbReference type="InterPro" id="IPR002941">
    <property type="entry name" value="DNA_methylase_N4/N6"/>
</dbReference>
<comment type="similarity">
    <text evidence="1">Belongs to the N(4)/N(6)-methyltransferase family.</text>
</comment>
<sequence length="545" mass="62664">MPTLEWIGKDKVVSYHQKVPYRFLERKYSFDENGSKKEDNGSGNMIIRGDNLEALKSLLPQYTSSVKCIYIDPPYNTGNEKWIYNDNVNDPRMRKWLGEAVGKEGEDLSRHDKWLCMMYPRLRLLEKLMAPEGAIFISIDNNEKFNLKLICDEIFGPAGFVADIAVINNLKGRSDDKYIATAHESLLIYQKGSFITRGVSLPEEYEKEYKLSDEKGRYRLLGLRKRGSNAREKDRPNLFYPIYYQEASGKLSLEPEDGSVKILPKLSNGENGTWRWGKSTVLERISELEVRLVKKRMEYDIFQKDYLEREEKRRVKPKSFWSGSEFASETGTLEIKSILGKGQFDTPKPVGIVEYCLQQAADEDSIVLDSFAGSGTTAHAVLDMNRRDGGNRKFILVEMMDYAENVTAERVKRVISGSEKTKGLGGDFSFYEIGEPLFLDGGRLNSQIDEEKLKEYIWYTEAGDSFGKTCGCEDSRYYLGKSKGTAYYLYHTKEQDAVLNYDFLTNIRERAEHYVIYSDSCSLSEAELSEYQITFKKVPRDIKRI</sequence>
<dbReference type="InterPro" id="IPR002295">
    <property type="entry name" value="N4/N6-MTase_EcoPI_Mod-like"/>
</dbReference>
<keyword evidence="3" id="KW-0808">Transferase</keyword>
<dbReference type="GO" id="GO:0003677">
    <property type="term" value="F:DNA binding"/>
    <property type="evidence" value="ECO:0007669"/>
    <property type="project" value="InterPro"/>
</dbReference>
<dbReference type="GO" id="GO:0032259">
    <property type="term" value="P:methylation"/>
    <property type="evidence" value="ECO:0007669"/>
    <property type="project" value="UniProtKB-KW"/>
</dbReference>
<dbReference type="GO" id="GO:0008170">
    <property type="term" value="F:N-methyltransferase activity"/>
    <property type="evidence" value="ECO:0007669"/>
    <property type="project" value="InterPro"/>
</dbReference>
<keyword evidence="8" id="KW-1185">Reference proteome</keyword>
<evidence type="ECO:0000313" key="7">
    <source>
        <dbReference type="EMBL" id="MCD2493589.1"/>
    </source>
</evidence>
<dbReference type="InterPro" id="IPR002052">
    <property type="entry name" value="DNA_methylase_N6_adenine_CS"/>
</dbReference>
<evidence type="ECO:0000259" key="6">
    <source>
        <dbReference type="Pfam" id="PF01555"/>
    </source>
</evidence>
<keyword evidence="2" id="KW-0489">Methyltransferase</keyword>
<feature type="domain" description="DNA methylase N-4/N-6" evidence="6">
    <location>
        <begin position="66"/>
        <end position="405"/>
    </location>
</feature>
<proteinExistence type="inferred from homology"/>
<dbReference type="PIRSF" id="PIRSF015855">
    <property type="entry name" value="TypeIII_Mtase_mKpnI"/>
    <property type="match status" value="1"/>
</dbReference>
<dbReference type="PROSITE" id="PS00092">
    <property type="entry name" value="N6_MTASE"/>
    <property type="match status" value="1"/>
</dbReference>
<dbReference type="RefSeq" id="WP_231063435.1">
    <property type="nucleotide sequence ID" value="NZ_JAJNOR010000010.1"/>
</dbReference>
<name>A0AAP2RJZ6_9FIRM</name>
<evidence type="ECO:0000256" key="1">
    <source>
        <dbReference type="ARBA" id="ARBA00006594"/>
    </source>
</evidence>
<keyword evidence="5" id="KW-0680">Restriction system</keyword>
<accession>A0AAP2RJZ6</accession>